<dbReference type="InterPro" id="IPR001853">
    <property type="entry name" value="DSBA-like_thioredoxin_dom"/>
</dbReference>
<dbReference type="Gene3D" id="3.40.50.1820">
    <property type="entry name" value="alpha/beta hydrolase"/>
    <property type="match status" value="1"/>
</dbReference>
<evidence type="ECO:0000256" key="1">
    <source>
        <dbReference type="SAM" id="SignalP"/>
    </source>
</evidence>
<dbReference type="GeneID" id="9671818"/>
<dbReference type="SUPFAM" id="SSF52833">
    <property type="entry name" value="Thioredoxin-like"/>
    <property type="match status" value="1"/>
</dbReference>
<dbReference type="eggNOG" id="ENOG502QXCY">
    <property type="taxonomic scope" value="Eukaryota"/>
</dbReference>
<feature type="domain" description="Peptidase S33 tripeptidyl aminopeptidase-like C-terminal" evidence="4">
    <location>
        <begin position="420"/>
        <end position="513"/>
    </location>
</feature>
<dbReference type="InParanoid" id="C7Z2A9"/>
<dbReference type="RefSeq" id="XP_003047854.1">
    <property type="nucleotide sequence ID" value="XM_003047808.1"/>
</dbReference>
<evidence type="ECO:0000259" key="2">
    <source>
        <dbReference type="Pfam" id="PF00561"/>
    </source>
</evidence>
<reference evidence="5 6" key="1">
    <citation type="journal article" date="2009" name="PLoS Genet.">
        <title>The genome of Nectria haematococca: contribution of supernumerary chromosomes to gene expansion.</title>
        <authorList>
            <person name="Coleman J.J."/>
            <person name="Rounsley S.D."/>
            <person name="Rodriguez-Carres M."/>
            <person name="Kuo A."/>
            <person name="Wasmann C.C."/>
            <person name="Grimwood J."/>
            <person name="Schmutz J."/>
            <person name="Taga M."/>
            <person name="White G.J."/>
            <person name="Zhou S."/>
            <person name="Schwartz D.C."/>
            <person name="Freitag M."/>
            <person name="Ma L.J."/>
            <person name="Danchin E.G."/>
            <person name="Henrissat B."/>
            <person name="Coutinho P.M."/>
            <person name="Nelson D.R."/>
            <person name="Straney D."/>
            <person name="Napoli C.A."/>
            <person name="Barker B.M."/>
            <person name="Gribskov M."/>
            <person name="Rep M."/>
            <person name="Kroken S."/>
            <person name="Molnar I."/>
            <person name="Rensing C."/>
            <person name="Kennell J.C."/>
            <person name="Zamora J."/>
            <person name="Farman M.L."/>
            <person name="Selker E.U."/>
            <person name="Salamov A."/>
            <person name="Shapiro H."/>
            <person name="Pangilinan J."/>
            <person name="Lindquist E."/>
            <person name="Lamers C."/>
            <person name="Grigoriev I.V."/>
            <person name="Geiser D.M."/>
            <person name="Covert S.F."/>
            <person name="Temporini E."/>
            <person name="Vanetten H.D."/>
        </authorList>
    </citation>
    <scope>NUCLEOTIDE SEQUENCE [LARGE SCALE GENOMIC DNA]</scope>
    <source>
        <strain evidence="6">ATCC MYA-4622 / CBS 123669 / FGSC 9596 / NRRL 45880 / 77-13-4</strain>
    </source>
</reference>
<dbReference type="Proteomes" id="UP000005206">
    <property type="component" value="Chromosome 10"/>
</dbReference>
<dbReference type="InterPro" id="IPR029058">
    <property type="entry name" value="AB_hydrolase_fold"/>
</dbReference>
<dbReference type="Pfam" id="PF00561">
    <property type="entry name" value="Abhydrolase_1"/>
    <property type="match status" value="1"/>
</dbReference>
<dbReference type="Gene3D" id="3.40.30.10">
    <property type="entry name" value="Glutaredoxin"/>
    <property type="match status" value="1"/>
</dbReference>
<dbReference type="PANTHER" id="PTHR13887:SF41">
    <property type="entry name" value="THIOREDOXIN SUPERFAMILY PROTEIN"/>
    <property type="match status" value="1"/>
</dbReference>
<evidence type="ECO:0000313" key="5">
    <source>
        <dbReference type="EMBL" id="EEU42141.1"/>
    </source>
</evidence>
<evidence type="ECO:0008006" key="7">
    <source>
        <dbReference type="Google" id="ProtNLM"/>
    </source>
</evidence>
<feature type="domain" description="DSBA-like thioredoxin" evidence="3">
    <location>
        <begin position="556"/>
        <end position="761"/>
    </location>
</feature>
<dbReference type="PANTHER" id="PTHR13887">
    <property type="entry name" value="GLUTATHIONE S-TRANSFERASE KAPPA"/>
    <property type="match status" value="1"/>
</dbReference>
<keyword evidence="1" id="KW-0732">Signal</keyword>
<feature type="domain" description="AB hydrolase-1" evidence="2">
    <location>
        <begin position="96"/>
        <end position="287"/>
    </location>
</feature>
<evidence type="ECO:0000259" key="4">
    <source>
        <dbReference type="Pfam" id="PF08386"/>
    </source>
</evidence>
<feature type="signal peptide" evidence="1">
    <location>
        <begin position="1"/>
        <end position="23"/>
    </location>
</feature>
<dbReference type="KEGG" id="nhe:NECHADRAFT_72599"/>
<dbReference type="InterPro" id="IPR036249">
    <property type="entry name" value="Thioredoxin-like_sf"/>
</dbReference>
<keyword evidence="6" id="KW-1185">Reference proteome</keyword>
<organism evidence="5 6">
    <name type="scientific">Fusarium vanettenii (strain ATCC MYA-4622 / CBS 123669 / FGSC 9596 / NRRL 45880 / 77-13-4)</name>
    <name type="common">Fusarium solani subsp. pisi</name>
    <dbReference type="NCBI Taxonomy" id="660122"/>
    <lineage>
        <taxon>Eukaryota</taxon>
        <taxon>Fungi</taxon>
        <taxon>Dikarya</taxon>
        <taxon>Ascomycota</taxon>
        <taxon>Pezizomycotina</taxon>
        <taxon>Sordariomycetes</taxon>
        <taxon>Hypocreomycetidae</taxon>
        <taxon>Hypocreales</taxon>
        <taxon>Nectriaceae</taxon>
        <taxon>Fusarium</taxon>
        <taxon>Fusarium solani species complex</taxon>
        <taxon>Fusarium vanettenii</taxon>
    </lineage>
</organism>
<evidence type="ECO:0000313" key="6">
    <source>
        <dbReference type="Proteomes" id="UP000005206"/>
    </source>
</evidence>
<dbReference type="SUPFAM" id="SSF53474">
    <property type="entry name" value="alpha/beta-Hydrolases"/>
    <property type="match status" value="1"/>
</dbReference>
<dbReference type="InterPro" id="IPR013595">
    <property type="entry name" value="Pept_S33_TAP-like_C"/>
</dbReference>
<dbReference type="EMBL" id="GG698906">
    <property type="protein sequence ID" value="EEU42141.1"/>
    <property type="molecule type" value="Genomic_DNA"/>
</dbReference>
<dbReference type="HOGENOM" id="CLU_361716_0_0_1"/>
<dbReference type="Pfam" id="PF08386">
    <property type="entry name" value="Abhydrolase_4"/>
    <property type="match status" value="1"/>
</dbReference>
<dbReference type="AlphaFoldDB" id="C7Z2A9"/>
<dbReference type="InterPro" id="IPR000073">
    <property type="entry name" value="AB_hydrolase_1"/>
</dbReference>
<dbReference type="CDD" id="cd03024">
    <property type="entry name" value="DsbA_FrnE"/>
    <property type="match status" value="1"/>
</dbReference>
<feature type="chain" id="PRO_5002988875" description="AB hydrolase-1 domain-containing protein" evidence="1">
    <location>
        <begin position="24"/>
        <end position="773"/>
    </location>
</feature>
<dbReference type="Pfam" id="PF01323">
    <property type="entry name" value="DSBA"/>
    <property type="match status" value="1"/>
</dbReference>
<dbReference type="OrthoDB" id="425534at2759"/>
<gene>
    <name evidence="5" type="ORF">NECHADRAFT_72599</name>
</gene>
<protein>
    <recommendedName>
        <fullName evidence="7">AB hydrolase-1 domain-containing protein</fullName>
    </recommendedName>
</protein>
<proteinExistence type="predicted"/>
<accession>C7Z2A9</accession>
<name>C7Z2A9_FUSV7</name>
<sequence length="773" mass="84797">MAGYLRLLISISLYSLLFTTAIASPRATSKSHDSSPSVKWGACPKEVLPGVDCGTIDVPIAYHKGNSTAADGDKTVRLALVRLNHTGKADKPKQGALFFNPGGPGVSAAFLVSAAGTGFVSQLEFSKDLRENYDIIGLDPRGAGFSTQVQCDPNIFNERVATFVEDEAGYKKLLNYSRRLGESCAKLTGPLINHLDSIHAAKDHELVRRALGSPKFNLLGLSYGTLIGTQYLNLFPETVSRMSLDSLVDLTQSETMTLLTETVTYETTLNKFFDWCDHNSTCALHGKNTSRTFDKILARADSKPIPAPGCKKTCRSNVTGEEIRSNVQNFLIFVDLPLGDNWIALGEALAEASKGNATALSTTLQTSRIATDLTGESPYAYLAIGCQEWKHRSRSATDFKQKLLTASVFAPTTRGASQSYYYQSNCIGWPAPVTDIKAPSAKSTKEAPTVLLANSVYDPDTSVAWAQSVREQLDHRVSITRNGYGHTSFYLHGDTSKALETFLASGKLPKDGTAYEKAAHHLDAGNHDSIPPSIDPSHPYRQILHTNLDKMTKFKVTVTSDTVCPWCYVGRKQLQAAQRLWQQKHPESNDTFSVSYQPFQLQPDWPKGPTSSRSKQQFYEERFGKERVIQMHKHMKGVGEAIGIDFQFGGQTGNSRDSHRVVQLAKKYGEEVEGKALDGLFAAYFEQERDITDYDTLKSVAVEAGIPADDFQKAIVDSDQGGKEVDQAASEARFSGVSGVPDYVLQDRFRLQGANSPESFVSVWERIKASEGS</sequence>
<dbReference type="VEuPathDB" id="FungiDB:NECHADRAFT_72599"/>
<dbReference type="OMA" id="TCIGWPA"/>
<dbReference type="GO" id="GO:0016491">
    <property type="term" value="F:oxidoreductase activity"/>
    <property type="evidence" value="ECO:0007669"/>
    <property type="project" value="InterPro"/>
</dbReference>
<evidence type="ECO:0000259" key="3">
    <source>
        <dbReference type="Pfam" id="PF01323"/>
    </source>
</evidence>